<dbReference type="Pfam" id="PF00013">
    <property type="entry name" value="KH_1"/>
    <property type="match status" value="1"/>
</dbReference>
<dbReference type="InterPro" id="IPR036612">
    <property type="entry name" value="KH_dom_type_1_sf"/>
</dbReference>
<feature type="domain" description="K Homology" evidence="2">
    <location>
        <begin position="79"/>
        <end position="147"/>
    </location>
</feature>
<dbReference type="PROSITE" id="PS50084">
    <property type="entry name" value="KH_TYPE_1"/>
    <property type="match status" value="1"/>
</dbReference>
<sequence>MSDQNNGFPDFFYVTGPLPYKVTPLAFGDKTCWKLTLETSDKPQEQENPQLEPYLDNDDDLIDCMDMEETHNITYTKSGKFQTSMYVPSSLFSFIIGAKGSKLKALQNSTNTSIKVPRINEKGDIIIEGNTERQVASAKTQIDIIIAQGKERMPPTHFVSIPIKSDMISSNLLKFKKSVLEQPARGITESIFQKDVKMHLTVVMLKLLDEGEVTRAINILQSCYANHISKIFEKPQKAIIQGLEIMNDDPSNVNVLYAEVKIQNPEKLQTMCDTIANYFNKAGLAKKEYDRVKLHMTVMNKSFRHESEQKMSFDASKILESHKDFYFGEFELNQLDLCIRGTTTSNTGEMKYYDTALTIQL</sequence>
<accession>A0A9N9MMU9</accession>
<dbReference type="InterPro" id="IPR009097">
    <property type="entry name" value="Cyclic_Pdiesterase"/>
</dbReference>
<keyword evidence="1" id="KW-0694">RNA-binding</keyword>
<reference evidence="3" key="1">
    <citation type="submission" date="2022-01" db="EMBL/GenBank/DDBJ databases">
        <authorList>
            <person name="King R."/>
        </authorList>
    </citation>
    <scope>NUCLEOTIDE SEQUENCE</scope>
</reference>
<dbReference type="GO" id="GO:0006307">
    <property type="term" value="P:DNA alkylation repair"/>
    <property type="evidence" value="ECO:0007669"/>
    <property type="project" value="InterPro"/>
</dbReference>
<evidence type="ECO:0000259" key="2">
    <source>
        <dbReference type="SMART" id="SM00322"/>
    </source>
</evidence>
<dbReference type="SMART" id="SM00322">
    <property type="entry name" value="KH"/>
    <property type="match status" value="1"/>
</dbReference>
<dbReference type="InterPro" id="IPR009210">
    <property type="entry name" value="ASCC1"/>
</dbReference>
<dbReference type="AlphaFoldDB" id="A0A9N9MMU9"/>
<dbReference type="InterPro" id="IPR047538">
    <property type="entry name" value="KH-I_ASCC1"/>
</dbReference>
<proteinExistence type="predicted"/>
<dbReference type="Gene3D" id="3.90.1140.10">
    <property type="entry name" value="Cyclic phosphodiesterase"/>
    <property type="match status" value="1"/>
</dbReference>
<dbReference type="Gene3D" id="3.30.1370.10">
    <property type="entry name" value="K Homology domain, type 1"/>
    <property type="match status" value="1"/>
</dbReference>
<dbReference type="OrthoDB" id="277832at2759"/>
<keyword evidence="4" id="KW-1185">Reference proteome</keyword>
<dbReference type="InterPro" id="IPR019510">
    <property type="entry name" value="AKAP7-like_phosphoesterase"/>
</dbReference>
<dbReference type="GO" id="GO:0003723">
    <property type="term" value="F:RNA binding"/>
    <property type="evidence" value="ECO:0007669"/>
    <property type="project" value="UniProtKB-UniRule"/>
</dbReference>
<dbReference type="Pfam" id="PF10469">
    <property type="entry name" value="AKAP7_NLS"/>
    <property type="match status" value="1"/>
</dbReference>
<evidence type="ECO:0000256" key="1">
    <source>
        <dbReference type="PROSITE-ProRule" id="PRU00117"/>
    </source>
</evidence>
<name>A0A9N9MMU9_9CUCU</name>
<dbReference type="EMBL" id="OU892280">
    <property type="protein sequence ID" value="CAG9767369.1"/>
    <property type="molecule type" value="Genomic_DNA"/>
</dbReference>
<dbReference type="InterPro" id="IPR004088">
    <property type="entry name" value="KH_dom_type_1"/>
</dbReference>
<evidence type="ECO:0000313" key="3">
    <source>
        <dbReference type="EMBL" id="CAG9767369.1"/>
    </source>
</evidence>
<dbReference type="SUPFAM" id="SSF54791">
    <property type="entry name" value="Eukaryotic type KH-domain (KH-domain type I)"/>
    <property type="match status" value="1"/>
</dbReference>
<organism evidence="3 4">
    <name type="scientific">Ceutorhynchus assimilis</name>
    <name type="common">cabbage seed weevil</name>
    <dbReference type="NCBI Taxonomy" id="467358"/>
    <lineage>
        <taxon>Eukaryota</taxon>
        <taxon>Metazoa</taxon>
        <taxon>Ecdysozoa</taxon>
        <taxon>Arthropoda</taxon>
        <taxon>Hexapoda</taxon>
        <taxon>Insecta</taxon>
        <taxon>Pterygota</taxon>
        <taxon>Neoptera</taxon>
        <taxon>Endopterygota</taxon>
        <taxon>Coleoptera</taxon>
        <taxon>Polyphaga</taxon>
        <taxon>Cucujiformia</taxon>
        <taxon>Curculionidae</taxon>
        <taxon>Ceutorhynchinae</taxon>
        <taxon>Ceutorhynchus</taxon>
    </lineage>
</organism>
<dbReference type="InterPro" id="IPR004087">
    <property type="entry name" value="KH_dom"/>
</dbReference>
<dbReference type="GO" id="GO:0005634">
    <property type="term" value="C:nucleus"/>
    <property type="evidence" value="ECO:0007669"/>
    <property type="project" value="TreeGrafter"/>
</dbReference>
<dbReference type="PANTHER" id="PTHR13360:SF1">
    <property type="entry name" value="ACTIVATING SIGNAL COINTEGRATOR 1 COMPLEX SUBUNIT 1"/>
    <property type="match status" value="1"/>
</dbReference>
<dbReference type="PANTHER" id="PTHR13360">
    <property type="entry name" value="ACTIVATING SIGNAL COINTEGRATOR 1 COMPLEX SUBUNIT 1"/>
    <property type="match status" value="1"/>
</dbReference>
<evidence type="ECO:0000313" key="4">
    <source>
        <dbReference type="Proteomes" id="UP001152799"/>
    </source>
</evidence>
<protein>
    <recommendedName>
        <fullName evidence="2">K Homology domain-containing protein</fullName>
    </recommendedName>
</protein>
<dbReference type="GO" id="GO:0006355">
    <property type="term" value="P:regulation of DNA-templated transcription"/>
    <property type="evidence" value="ECO:0007669"/>
    <property type="project" value="TreeGrafter"/>
</dbReference>
<gene>
    <name evidence="3" type="ORF">CEUTPL_LOCUS7934</name>
</gene>
<dbReference type="SUPFAM" id="SSF55144">
    <property type="entry name" value="LigT-like"/>
    <property type="match status" value="1"/>
</dbReference>
<dbReference type="CDD" id="cd22419">
    <property type="entry name" value="KH-I_ASCC1"/>
    <property type="match status" value="1"/>
</dbReference>
<dbReference type="Proteomes" id="UP001152799">
    <property type="component" value="Chromosome 4"/>
</dbReference>